<dbReference type="EMBL" id="JAHLFQ010000194">
    <property type="protein sequence ID" value="MBU3804734.1"/>
    <property type="molecule type" value="Genomic_DNA"/>
</dbReference>
<evidence type="ECO:0000313" key="2">
    <source>
        <dbReference type="EMBL" id="MBU3804734.1"/>
    </source>
</evidence>
<evidence type="ECO:0000313" key="3">
    <source>
        <dbReference type="Proteomes" id="UP000824229"/>
    </source>
</evidence>
<reference evidence="2" key="2">
    <citation type="submission" date="2021-04" db="EMBL/GenBank/DDBJ databases">
        <authorList>
            <person name="Gilroy R."/>
        </authorList>
    </citation>
    <scope>NUCLEOTIDE SEQUENCE</scope>
    <source>
        <strain evidence="2">B5-657</strain>
    </source>
</reference>
<proteinExistence type="predicted"/>
<dbReference type="PANTHER" id="PTHR44523:SF1">
    <property type="entry name" value="TETRATRICOPEPTIDE REPEAT PROTEIN 13"/>
    <property type="match status" value="1"/>
</dbReference>
<evidence type="ECO:0000256" key="1">
    <source>
        <dbReference type="PROSITE-ProRule" id="PRU00339"/>
    </source>
</evidence>
<dbReference type="PANTHER" id="PTHR44523">
    <property type="entry name" value="TETRATRICOPEPTIDE REPEAT PROTEIN 13"/>
    <property type="match status" value="1"/>
</dbReference>
<dbReference type="Proteomes" id="UP000824229">
    <property type="component" value="Unassembled WGS sequence"/>
</dbReference>
<reference evidence="2" key="1">
    <citation type="journal article" date="2021" name="PeerJ">
        <title>Extensive microbial diversity within the chicken gut microbiome revealed by metagenomics and culture.</title>
        <authorList>
            <person name="Gilroy R."/>
            <person name="Ravi A."/>
            <person name="Getino M."/>
            <person name="Pursley I."/>
            <person name="Horton D.L."/>
            <person name="Alikhan N.F."/>
            <person name="Baker D."/>
            <person name="Gharbi K."/>
            <person name="Hall N."/>
            <person name="Watson M."/>
            <person name="Adriaenssens E.M."/>
            <person name="Foster-Nyarko E."/>
            <person name="Jarju S."/>
            <person name="Secka A."/>
            <person name="Antonio M."/>
            <person name="Oren A."/>
            <person name="Chaudhuri R.R."/>
            <person name="La Ragione R."/>
            <person name="Hildebrand F."/>
            <person name="Pallen M.J."/>
        </authorList>
    </citation>
    <scope>NUCLEOTIDE SEQUENCE</scope>
    <source>
        <strain evidence="2">B5-657</strain>
    </source>
</reference>
<dbReference type="InterPro" id="IPR011990">
    <property type="entry name" value="TPR-like_helical_dom_sf"/>
</dbReference>
<protein>
    <recommendedName>
        <fullName evidence="4">Tetratricopeptide repeat protein</fullName>
    </recommendedName>
</protein>
<evidence type="ECO:0008006" key="4">
    <source>
        <dbReference type="Google" id="ProtNLM"/>
    </source>
</evidence>
<accession>A0A9E2KD48</accession>
<dbReference type="SUPFAM" id="SSF48452">
    <property type="entry name" value="TPR-like"/>
    <property type="match status" value="1"/>
</dbReference>
<name>A0A9E2KD48_9FIRM</name>
<comment type="caution">
    <text evidence="2">The sequence shown here is derived from an EMBL/GenBank/DDBJ whole genome shotgun (WGS) entry which is preliminary data.</text>
</comment>
<gene>
    <name evidence="2" type="ORF">H9872_08250</name>
</gene>
<feature type="repeat" description="TPR" evidence="1">
    <location>
        <begin position="215"/>
        <end position="248"/>
    </location>
</feature>
<dbReference type="SMART" id="SM00028">
    <property type="entry name" value="TPR"/>
    <property type="match status" value="4"/>
</dbReference>
<feature type="repeat" description="TPR" evidence="1">
    <location>
        <begin position="181"/>
        <end position="214"/>
    </location>
</feature>
<organism evidence="2 3">
    <name type="scientific">Candidatus Cellulosilyticum pullistercoris</name>
    <dbReference type="NCBI Taxonomy" id="2838521"/>
    <lineage>
        <taxon>Bacteria</taxon>
        <taxon>Bacillati</taxon>
        <taxon>Bacillota</taxon>
        <taxon>Clostridia</taxon>
        <taxon>Lachnospirales</taxon>
        <taxon>Cellulosilyticaceae</taxon>
        <taxon>Cellulosilyticum</taxon>
    </lineage>
</organism>
<sequence length="327" mass="37975">MKIVFINVPWMKYYAGEGDEEKLVPSCGYNFQYVNGFYYGYGEGLDKIHIEEIEGMTEQDEMAEDVTVVFTAKNRKDENKVIGWYKKATIYRELQESLSLDSERPVFKYSIKAPASYAVLLPVELRLLDAKPMEEGIFFEKDEHILRDIAMYIHNYQDDQMNFIFKQKDIEGQSILNFPEYEMYFAKADEFLAKDLYGKAVRCFNKAIAVEPELALGYECKGSIFLSLKMYNEALEIYKKVLVLEPDNIGATYCMGLLNGLLGNYETSLEYYNTYLAQRKTDSNALAERGTVYYLIGEEELAKKDVKKAYKLEPDNKIIEMINQYIK</sequence>
<keyword evidence="1" id="KW-0802">TPR repeat</keyword>
<dbReference type="Gene3D" id="1.25.40.10">
    <property type="entry name" value="Tetratricopeptide repeat domain"/>
    <property type="match status" value="1"/>
</dbReference>
<dbReference type="PROSITE" id="PS50005">
    <property type="entry name" value="TPR"/>
    <property type="match status" value="3"/>
</dbReference>
<dbReference type="AlphaFoldDB" id="A0A9E2KD48"/>
<feature type="repeat" description="TPR" evidence="1">
    <location>
        <begin position="283"/>
        <end position="316"/>
    </location>
</feature>
<dbReference type="Pfam" id="PF13181">
    <property type="entry name" value="TPR_8"/>
    <property type="match status" value="3"/>
</dbReference>
<dbReference type="InterPro" id="IPR019734">
    <property type="entry name" value="TPR_rpt"/>
</dbReference>